<evidence type="ECO:0000256" key="1">
    <source>
        <dbReference type="ARBA" id="ARBA00004651"/>
    </source>
</evidence>
<protein>
    <submittedName>
        <fullName evidence="7">MFS transporter</fullName>
    </submittedName>
</protein>
<feature type="transmembrane region" description="Helical" evidence="5">
    <location>
        <begin position="80"/>
        <end position="101"/>
    </location>
</feature>
<reference evidence="7 8" key="1">
    <citation type="submission" date="2020-05" db="EMBL/GenBank/DDBJ databases">
        <title>Flexivirga sp. ID2601S isolated from air conditioner.</title>
        <authorList>
            <person name="Kim D.H."/>
        </authorList>
    </citation>
    <scope>NUCLEOTIDE SEQUENCE [LARGE SCALE GENOMIC DNA]</scope>
    <source>
        <strain evidence="7 8">ID2601S</strain>
    </source>
</reference>
<dbReference type="Gene3D" id="1.20.1250.20">
    <property type="entry name" value="MFS general substrate transporter like domains"/>
    <property type="match status" value="1"/>
</dbReference>
<evidence type="ECO:0000256" key="2">
    <source>
        <dbReference type="ARBA" id="ARBA00022692"/>
    </source>
</evidence>
<dbReference type="InterPro" id="IPR020846">
    <property type="entry name" value="MFS_dom"/>
</dbReference>
<dbReference type="Proteomes" id="UP000557772">
    <property type="component" value="Unassembled WGS sequence"/>
</dbReference>
<keyword evidence="2 5" id="KW-0812">Transmembrane</keyword>
<name>A0A849AFZ3_9MICO</name>
<comment type="caution">
    <text evidence="7">The sequence shown here is derived from an EMBL/GenBank/DDBJ whole genome shotgun (WGS) entry which is preliminary data.</text>
</comment>
<gene>
    <name evidence="7" type="ORF">HJ588_04300</name>
</gene>
<dbReference type="AlphaFoldDB" id="A0A849AFZ3"/>
<dbReference type="PROSITE" id="PS50850">
    <property type="entry name" value="MFS"/>
    <property type="match status" value="1"/>
</dbReference>
<keyword evidence="8" id="KW-1185">Reference proteome</keyword>
<dbReference type="PANTHER" id="PTHR42718">
    <property type="entry name" value="MAJOR FACILITATOR SUPERFAMILY MULTIDRUG TRANSPORTER MFSC"/>
    <property type="match status" value="1"/>
</dbReference>
<feature type="transmembrane region" description="Helical" evidence="5">
    <location>
        <begin position="346"/>
        <end position="366"/>
    </location>
</feature>
<dbReference type="EMBL" id="JABENB010000001">
    <property type="protein sequence ID" value="NNG38496.1"/>
    <property type="molecule type" value="Genomic_DNA"/>
</dbReference>
<evidence type="ECO:0000313" key="7">
    <source>
        <dbReference type="EMBL" id="NNG38496.1"/>
    </source>
</evidence>
<evidence type="ECO:0000313" key="8">
    <source>
        <dbReference type="Proteomes" id="UP000557772"/>
    </source>
</evidence>
<dbReference type="CDD" id="cd17321">
    <property type="entry name" value="MFS_MMR_MDR_like"/>
    <property type="match status" value="1"/>
</dbReference>
<sequence>MLDSTIVNVAVPDIRADLHTGSSTVELIMAGYQAAFAAVLLVGGRLGDVHGRRRLFLLGMAGFVLASVACGLAGTGSQLVAARFAQGAFSGLMFPQVLAILKVSTPPAQRPKVFGIYGATVGLSTVLGPVLGGVLIDPLDAGWRSVFWVNVPIGLAALAAGRVLLPNTPPQRGRPVDLFSAALLASALLAVLFPLTFGRENGWPISGFVVMAAALVLFGLFVRRQARLDSIARHQQAKPAPVAPLALFAAPGFAVGAAANVVFFAGIGPFFFIFLLTLQLGMGESALTAGLATVPFAALGAVSSKRSALFARRLGSRVLVLGCGLQVAGHLMLMATLQVADQPTPWALAPALAVAGFGMGLFVAPVTEIVLRHVPHELAGAASGLLATCQQVGGAVGLALLGTLYFHLLGARPGPAGFQHTLTDALWWEVAVFVLAAAMCLRLPSPRTAPVQPTTV</sequence>
<evidence type="ECO:0000256" key="5">
    <source>
        <dbReference type="SAM" id="Phobius"/>
    </source>
</evidence>
<accession>A0A849AFZ3</accession>
<comment type="subcellular location">
    <subcellularLocation>
        <location evidence="1">Cell membrane</location>
        <topology evidence="1">Multi-pass membrane protein</topology>
    </subcellularLocation>
</comment>
<feature type="domain" description="Major facilitator superfamily (MFS) profile" evidence="6">
    <location>
        <begin position="1"/>
        <end position="449"/>
    </location>
</feature>
<dbReference type="Pfam" id="PF07690">
    <property type="entry name" value="MFS_1"/>
    <property type="match status" value="1"/>
</dbReference>
<dbReference type="InterPro" id="IPR036259">
    <property type="entry name" value="MFS_trans_sf"/>
</dbReference>
<keyword evidence="3 5" id="KW-1133">Transmembrane helix</keyword>
<feature type="transmembrane region" description="Helical" evidence="5">
    <location>
        <begin position="147"/>
        <end position="165"/>
    </location>
</feature>
<proteinExistence type="predicted"/>
<evidence type="ECO:0000256" key="3">
    <source>
        <dbReference type="ARBA" id="ARBA00022989"/>
    </source>
</evidence>
<feature type="transmembrane region" description="Helical" evidence="5">
    <location>
        <begin position="318"/>
        <end position="340"/>
    </location>
</feature>
<dbReference type="SUPFAM" id="SSF103473">
    <property type="entry name" value="MFS general substrate transporter"/>
    <property type="match status" value="1"/>
</dbReference>
<dbReference type="GO" id="GO:0005886">
    <property type="term" value="C:plasma membrane"/>
    <property type="evidence" value="ECO:0007669"/>
    <property type="project" value="UniProtKB-SubCell"/>
</dbReference>
<dbReference type="GO" id="GO:0022857">
    <property type="term" value="F:transmembrane transporter activity"/>
    <property type="evidence" value="ECO:0007669"/>
    <property type="project" value="InterPro"/>
</dbReference>
<dbReference type="InterPro" id="IPR011701">
    <property type="entry name" value="MFS"/>
</dbReference>
<feature type="transmembrane region" description="Helical" evidence="5">
    <location>
        <begin position="27"/>
        <end position="43"/>
    </location>
</feature>
<feature type="transmembrane region" description="Helical" evidence="5">
    <location>
        <begin position="378"/>
        <end position="405"/>
    </location>
</feature>
<feature type="transmembrane region" description="Helical" evidence="5">
    <location>
        <begin position="177"/>
        <end position="197"/>
    </location>
</feature>
<feature type="transmembrane region" description="Helical" evidence="5">
    <location>
        <begin position="242"/>
        <end position="265"/>
    </location>
</feature>
<feature type="transmembrane region" description="Helical" evidence="5">
    <location>
        <begin position="55"/>
        <end position="74"/>
    </location>
</feature>
<feature type="transmembrane region" description="Helical" evidence="5">
    <location>
        <begin position="271"/>
        <end position="297"/>
    </location>
</feature>
<dbReference type="Gene3D" id="1.20.1720.10">
    <property type="entry name" value="Multidrug resistance protein D"/>
    <property type="match status" value="1"/>
</dbReference>
<feature type="transmembrane region" description="Helical" evidence="5">
    <location>
        <begin position="113"/>
        <end position="135"/>
    </location>
</feature>
<dbReference type="PANTHER" id="PTHR42718:SF39">
    <property type="entry name" value="ACTINORHODIN TRANSPORTER-RELATED"/>
    <property type="match status" value="1"/>
</dbReference>
<evidence type="ECO:0000256" key="4">
    <source>
        <dbReference type="ARBA" id="ARBA00023136"/>
    </source>
</evidence>
<organism evidence="7 8">
    <name type="scientific">Flexivirga aerilata</name>
    <dbReference type="NCBI Taxonomy" id="1656889"/>
    <lineage>
        <taxon>Bacteria</taxon>
        <taxon>Bacillati</taxon>
        <taxon>Actinomycetota</taxon>
        <taxon>Actinomycetes</taxon>
        <taxon>Micrococcales</taxon>
        <taxon>Dermacoccaceae</taxon>
        <taxon>Flexivirga</taxon>
    </lineage>
</organism>
<evidence type="ECO:0000259" key="6">
    <source>
        <dbReference type="PROSITE" id="PS50850"/>
    </source>
</evidence>
<feature type="transmembrane region" description="Helical" evidence="5">
    <location>
        <begin position="425"/>
        <end position="443"/>
    </location>
</feature>
<feature type="transmembrane region" description="Helical" evidence="5">
    <location>
        <begin position="203"/>
        <end position="222"/>
    </location>
</feature>
<keyword evidence="4 5" id="KW-0472">Membrane</keyword>